<evidence type="ECO:0000313" key="2">
    <source>
        <dbReference type="EMBL" id="QFU82276.1"/>
    </source>
</evidence>
<dbReference type="GeneID" id="42300760"/>
<keyword evidence="3" id="KW-1185">Reference proteome</keyword>
<dbReference type="RefSeq" id="WP_152940142.1">
    <property type="nucleotide sequence ID" value="NZ_CP045488.1"/>
</dbReference>
<evidence type="ECO:0000313" key="3">
    <source>
        <dbReference type="Proteomes" id="UP000326170"/>
    </source>
</evidence>
<gene>
    <name evidence="2" type="ORF">GCU68_06890</name>
</gene>
<proteinExistence type="predicted"/>
<organism evidence="2 3">
    <name type="scientific">Natronorubrum aibiense</name>
    <dbReference type="NCBI Taxonomy" id="348826"/>
    <lineage>
        <taxon>Archaea</taxon>
        <taxon>Methanobacteriati</taxon>
        <taxon>Methanobacteriota</taxon>
        <taxon>Stenosarchaea group</taxon>
        <taxon>Halobacteria</taxon>
        <taxon>Halobacteriales</taxon>
        <taxon>Natrialbaceae</taxon>
        <taxon>Natronorubrum</taxon>
    </lineage>
</organism>
<accession>A0A5P9P2L5</accession>
<dbReference type="KEGG" id="nas:GCU68_06890"/>
<feature type="transmembrane region" description="Helical" evidence="1">
    <location>
        <begin position="83"/>
        <end position="103"/>
    </location>
</feature>
<reference evidence="2 3" key="1">
    <citation type="journal article" date="2007" name="Int. J. Syst. Evol. Microbiol.">
        <title>Natronorubrum sulfidifaciens sp. nov., an extremely haloalkaliphilic archaeon isolated from Aiding salt lake in Xin-Jiang, China.</title>
        <authorList>
            <person name="Cui H.L."/>
            <person name="Tohty D."/>
            <person name="Liu H.C."/>
            <person name="Liu S.J."/>
            <person name="Oren A."/>
            <person name="Zhou P.J."/>
        </authorList>
    </citation>
    <scope>NUCLEOTIDE SEQUENCE [LARGE SCALE GENOMIC DNA]</scope>
    <source>
        <strain evidence="2 3">7-3</strain>
    </source>
</reference>
<keyword evidence="1" id="KW-1133">Transmembrane helix</keyword>
<dbReference type="Proteomes" id="UP000326170">
    <property type="component" value="Chromosome"/>
</dbReference>
<dbReference type="OrthoDB" id="204947at2157"/>
<keyword evidence="1" id="KW-0472">Membrane</keyword>
<sequence>MSTRSATRRPTLRARLKIWPAYLLAVCFPGTGHIYAREWKRGLSWAAMCSAALVFLSTGTLLTNGAVTEPIIITALRLEHTTFADVAFPLTIIVLSVLDLYALSRCDAGPY</sequence>
<feature type="transmembrane region" description="Helical" evidence="1">
    <location>
        <begin position="42"/>
        <end position="62"/>
    </location>
</feature>
<evidence type="ECO:0000256" key="1">
    <source>
        <dbReference type="SAM" id="Phobius"/>
    </source>
</evidence>
<feature type="transmembrane region" description="Helical" evidence="1">
    <location>
        <begin position="18"/>
        <end position="36"/>
    </location>
</feature>
<keyword evidence="1" id="KW-0812">Transmembrane</keyword>
<protein>
    <submittedName>
        <fullName evidence="2">Uncharacterized protein</fullName>
    </submittedName>
</protein>
<dbReference type="AlphaFoldDB" id="A0A5P9P2L5"/>
<dbReference type="EMBL" id="CP045488">
    <property type="protein sequence ID" value="QFU82276.1"/>
    <property type="molecule type" value="Genomic_DNA"/>
</dbReference>
<name>A0A5P9P2L5_9EURY</name>